<dbReference type="AlphaFoldDB" id="A0A642UH42"/>
<keyword evidence="2" id="KW-1185">Reference proteome</keyword>
<protein>
    <submittedName>
        <fullName evidence="1">Uncharacterized protein</fullName>
    </submittedName>
</protein>
<comment type="caution">
    <text evidence="1">The sequence shown here is derived from an EMBL/GenBank/DDBJ whole genome shotgun (WGS) entry which is preliminary data.</text>
</comment>
<dbReference type="GeneID" id="54783751"/>
<evidence type="ECO:0000313" key="2">
    <source>
        <dbReference type="Proteomes" id="UP000449547"/>
    </source>
</evidence>
<name>A0A642UH42_DIURU</name>
<dbReference type="Proteomes" id="UP000449547">
    <property type="component" value="Unassembled WGS sequence"/>
</dbReference>
<dbReference type="EMBL" id="SWFT01000153">
    <property type="protein sequence ID" value="KAA8897669.1"/>
    <property type="molecule type" value="Genomic_DNA"/>
</dbReference>
<accession>A0A642UH42</accession>
<dbReference type="VEuPathDB" id="FungiDB:DIURU_005100"/>
<proteinExistence type="predicted"/>
<dbReference type="RefSeq" id="XP_034010097.1">
    <property type="nucleotide sequence ID" value="XM_034158046.1"/>
</dbReference>
<reference evidence="1 2" key="1">
    <citation type="submission" date="2019-07" db="EMBL/GenBank/DDBJ databases">
        <title>Genome assembly of two rare yeast pathogens: Diutina rugosa and Trichomonascus ciferrii.</title>
        <authorList>
            <person name="Mixao V."/>
            <person name="Saus E."/>
            <person name="Hansen A."/>
            <person name="Lass-Flor C."/>
            <person name="Gabaldon T."/>
        </authorList>
    </citation>
    <scope>NUCLEOTIDE SEQUENCE [LARGE SCALE GENOMIC DNA]</scope>
    <source>
        <strain evidence="1 2">CBS 613</strain>
    </source>
</reference>
<evidence type="ECO:0000313" key="1">
    <source>
        <dbReference type="EMBL" id="KAA8897669.1"/>
    </source>
</evidence>
<sequence length="89" mass="9781">MADLRTLLAELETPLDEARATQLIPVIHQCLGGAVTSRDINTLMYLLRFSPATREVVLQDFEANGINLDIDYIQSVLATAVNPVPMITV</sequence>
<organism evidence="1 2">
    <name type="scientific">Diutina rugosa</name>
    <name type="common">Yeast</name>
    <name type="synonym">Candida rugosa</name>
    <dbReference type="NCBI Taxonomy" id="5481"/>
    <lineage>
        <taxon>Eukaryota</taxon>
        <taxon>Fungi</taxon>
        <taxon>Dikarya</taxon>
        <taxon>Ascomycota</taxon>
        <taxon>Saccharomycotina</taxon>
        <taxon>Pichiomycetes</taxon>
        <taxon>Debaryomycetaceae</taxon>
        <taxon>Diutina</taxon>
    </lineage>
</organism>
<gene>
    <name evidence="1" type="ORF">DIURU_005100</name>
</gene>